<dbReference type="GO" id="GO:0016480">
    <property type="term" value="P:negative regulation of transcription by RNA polymerase III"/>
    <property type="evidence" value="ECO:0007669"/>
    <property type="project" value="InterPro"/>
</dbReference>
<dbReference type="PANTHER" id="PTHR22504:SF0">
    <property type="entry name" value="REPRESSOR OF RNA POLYMERASE III TRANSCRIPTION MAF1 HOMOLOG"/>
    <property type="match status" value="1"/>
</dbReference>
<dbReference type="GO" id="GO:0005634">
    <property type="term" value="C:nucleus"/>
    <property type="evidence" value="ECO:0007669"/>
    <property type="project" value="TreeGrafter"/>
</dbReference>
<protein>
    <recommendedName>
        <fullName evidence="4">Repressor of RNA polymerase III transcription MAF1</fullName>
    </recommendedName>
</protein>
<name>A0A024VCI9_PLAFA</name>
<feature type="compositionally biased region" description="Acidic residues" evidence="1">
    <location>
        <begin position="386"/>
        <end position="396"/>
    </location>
</feature>
<gene>
    <name evidence="2" type="ORF">PFFVO_00783</name>
</gene>
<evidence type="ECO:0000313" key="3">
    <source>
        <dbReference type="Proteomes" id="UP000030690"/>
    </source>
</evidence>
<feature type="non-terminal residue" evidence="2">
    <location>
        <position position="1"/>
    </location>
</feature>
<evidence type="ECO:0000313" key="2">
    <source>
        <dbReference type="EMBL" id="ETW20307.1"/>
    </source>
</evidence>
<dbReference type="PANTHER" id="PTHR22504">
    <property type="entry name" value="REPRESSOR OF RNA POLYMERASE III TRANSCRIPTION MAF1"/>
    <property type="match status" value="1"/>
</dbReference>
<feature type="region of interest" description="Disordered" evidence="1">
    <location>
        <begin position="376"/>
        <end position="396"/>
    </location>
</feature>
<dbReference type="InterPro" id="IPR015257">
    <property type="entry name" value="Maf1"/>
</dbReference>
<feature type="compositionally biased region" description="Basic and acidic residues" evidence="1">
    <location>
        <begin position="113"/>
        <end position="129"/>
    </location>
</feature>
<organism evidence="2 3">
    <name type="scientific">Plasmodium falciparum Vietnam Oak-Knoll</name>
    <name type="common">FVO</name>
    <dbReference type="NCBI Taxonomy" id="1036723"/>
    <lineage>
        <taxon>Eukaryota</taxon>
        <taxon>Sar</taxon>
        <taxon>Alveolata</taxon>
        <taxon>Apicomplexa</taxon>
        <taxon>Aconoidasida</taxon>
        <taxon>Haemosporida</taxon>
        <taxon>Plasmodiidae</taxon>
        <taxon>Plasmodium</taxon>
        <taxon>Plasmodium (Laverania)</taxon>
    </lineage>
</organism>
<feature type="region of interest" description="Disordered" evidence="1">
    <location>
        <begin position="113"/>
        <end position="180"/>
    </location>
</feature>
<dbReference type="InterPro" id="IPR038564">
    <property type="entry name" value="Maf1_sf"/>
</dbReference>
<dbReference type="OrthoDB" id="277029at2759"/>
<dbReference type="Proteomes" id="UP000030690">
    <property type="component" value="Unassembled WGS sequence"/>
</dbReference>
<proteinExistence type="predicted"/>
<evidence type="ECO:0008006" key="4">
    <source>
        <dbReference type="Google" id="ProtNLM"/>
    </source>
</evidence>
<dbReference type="EMBL" id="KI925023">
    <property type="protein sequence ID" value="ETW20307.1"/>
    <property type="molecule type" value="Genomic_DNA"/>
</dbReference>
<accession>A0A024VCI9</accession>
<dbReference type="Gene3D" id="3.40.1000.50">
    <property type="entry name" value="Repressor of RNA polymerase III transcription Maf1"/>
    <property type="match status" value="1"/>
</dbReference>
<dbReference type="AlphaFoldDB" id="A0A024VCI9"/>
<dbReference type="GO" id="GO:0000994">
    <property type="term" value="F:RNA polymerase III core binding"/>
    <property type="evidence" value="ECO:0007669"/>
    <property type="project" value="TreeGrafter"/>
</dbReference>
<reference evidence="2 3" key="2">
    <citation type="submission" date="2013-02" db="EMBL/GenBank/DDBJ databases">
        <title>The Genome Sequence of Plasmodium falciparum Vietnam Oak-Knoll (FVO).</title>
        <authorList>
            <consortium name="The Broad Institute Genome Sequencing Platform"/>
            <consortium name="The Broad Institute Genome Sequencing Center for Infectious Disease"/>
            <person name="Neafsey D."/>
            <person name="Cheeseman I."/>
            <person name="Volkman S."/>
            <person name="Adams J."/>
            <person name="Walker B."/>
            <person name="Young S.K."/>
            <person name="Zeng Q."/>
            <person name="Gargeya S."/>
            <person name="Fitzgerald M."/>
            <person name="Haas B."/>
            <person name="Abouelleil A."/>
            <person name="Alvarado L."/>
            <person name="Arachchi H.M."/>
            <person name="Berlin A.M."/>
            <person name="Chapman S.B."/>
            <person name="Dewar J."/>
            <person name="Goldberg J."/>
            <person name="Griggs A."/>
            <person name="Gujja S."/>
            <person name="Hansen M."/>
            <person name="Howarth C."/>
            <person name="Imamovic A."/>
            <person name="Larimer J."/>
            <person name="McCowan C."/>
            <person name="Murphy C."/>
            <person name="Neiman D."/>
            <person name="Pearson M."/>
            <person name="Priest M."/>
            <person name="Roberts A."/>
            <person name="Saif S."/>
            <person name="Shea T."/>
            <person name="Sisk P."/>
            <person name="Sykes S."/>
            <person name="Wortman J."/>
            <person name="Nusbaum C."/>
            <person name="Birren B."/>
        </authorList>
    </citation>
    <scope>NUCLEOTIDE SEQUENCE [LARGE SCALE GENOMIC DNA]</scope>
    <source>
        <strain evidence="3">Vietnam Oak-Knoll (FVO)</strain>
    </source>
</reference>
<dbReference type="FunFam" id="3.40.1000.50:FF:000005">
    <property type="entry name" value="Repressor of RNA polymerase III transcription MAF1, putative"/>
    <property type="match status" value="1"/>
</dbReference>
<evidence type="ECO:0000256" key="1">
    <source>
        <dbReference type="SAM" id="MobiDB-lite"/>
    </source>
</evidence>
<feature type="compositionally biased region" description="Low complexity" evidence="1">
    <location>
        <begin position="130"/>
        <end position="145"/>
    </location>
</feature>
<dbReference type="Pfam" id="PF09174">
    <property type="entry name" value="Maf1"/>
    <property type="match status" value="1"/>
</dbReference>
<sequence>MINLDIEILNDVNLILEKLDAHDRFIEAKIELFEDIDKTKNGYSTTLNNEENISNTQIFSSELDINNKLDEENNMSPFYDNRNIISQINENNVKHLDPLNPFDNENNISKEIHNNKEIEENEEKKDKNDNQYYDNENINNDNNKYNDNEDINNDNNKYNDNEHINNDNNKYNDNENINNDKNKYYDNENINNDKNKYNDNENINNDNNNTCYINIPDSILTNKNVKKKKIPEVINNNGKEKKSILTNIINILNYVFPDYEFKYLNNSNYKYIKNINSVIDNINYNLFYIIENIYRGFNKKIWKILKELIDFKYCDVYTYLNDTDNDPYVDKESISSFNYFFFAKKNKRILFISCITKPKYKNQKNDEDFNNLYMGIQDDPSINEQNEYDDEDSSLC</sequence>
<reference evidence="2 3" key="1">
    <citation type="submission" date="2013-02" db="EMBL/GenBank/DDBJ databases">
        <title>The Genome Annotation of Plasmodium falciparum Vietnam Oak-Knoll (FVO).</title>
        <authorList>
            <consortium name="The Broad Institute Genome Sequencing Platform"/>
            <consortium name="The Broad Institute Genome Sequencing Center for Infectious Disease"/>
            <person name="Neafsey D."/>
            <person name="Hoffman S."/>
            <person name="Volkman S."/>
            <person name="Rosenthal P."/>
            <person name="Walker B."/>
            <person name="Young S.K."/>
            <person name="Zeng Q."/>
            <person name="Gargeya S."/>
            <person name="Fitzgerald M."/>
            <person name="Haas B."/>
            <person name="Abouelleil A."/>
            <person name="Allen A.W."/>
            <person name="Alvarado L."/>
            <person name="Arachchi H.M."/>
            <person name="Berlin A.M."/>
            <person name="Chapman S.B."/>
            <person name="Gainer-Dewar J."/>
            <person name="Goldberg J."/>
            <person name="Griggs A."/>
            <person name="Gujja S."/>
            <person name="Hansen M."/>
            <person name="Howarth C."/>
            <person name="Imamovic A."/>
            <person name="Ireland A."/>
            <person name="Larimer J."/>
            <person name="McCowan C."/>
            <person name="Murphy C."/>
            <person name="Pearson M."/>
            <person name="Poon T.W."/>
            <person name="Priest M."/>
            <person name="Roberts A."/>
            <person name="Saif S."/>
            <person name="Shea T."/>
            <person name="Sisk P."/>
            <person name="Sykes S."/>
            <person name="Wortman J."/>
            <person name="Nusbaum C."/>
            <person name="Birren B."/>
        </authorList>
    </citation>
    <scope>NUCLEOTIDE SEQUENCE [LARGE SCALE GENOMIC DNA]</scope>
    <source>
        <strain evidence="3">Vietnam Oak-Knoll (FVO)</strain>
    </source>
</reference>
<feature type="compositionally biased region" description="Basic and acidic residues" evidence="1">
    <location>
        <begin position="157"/>
        <end position="180"/>
    </location>
</feature>